<dbReference type="AlphaFoldDB" id="A0A1V1NYG4"/>
<name>A0A1V1NYG4_9BACT</name>
<dbReference type="EMBL" id="ATBP01001270">
    <property type="protein sequence ID" value="ETR67662.1"/>
    <property type="molecule type" value="Genomic_DNA"/>
</dbReference>
<accession>A0A1V1NYG4</accession>
<gene>
    <name evidence="1" type="ORF">OMM_11348</name>
</gene>
<evidence type="ECO:0000313" key="1">
    <source>
        <dbReference type="EMBL" id="ETR67662.1"/>
    </source>
</evidence>
<protein>
    <submittedName>
        <fullName evidence="1">Uncharacterized protein</fullName>
    </submittedName>
</protein>
<evidence type="ECO:0000313" key="2">
    <source>
        <dbReference type="Proteomes" id="UP000189670"/>
    </source>
</evidence>
<sequence>MNDPGDVIITDVSDTIFLKTDEATTDKIWTKVSDPLRLLTLWIEIKPPTLCPTQWEPVRWKWICRRLSPSI</sequence>
<organism evidence="1 2">
    <name type="scientific">Candidatus Magnetoglobus multicellularis str. Araruama</name>
    <dbReference type="NCBI Taxonomy" id="890399"/>
    <lineage>
        <taxon>Bacteria</taxon>
        <taxon>Pseudomonadati</taxon>
        <taxon>Thermodesulfobacteriota</taxon>
        <taxon>Desulfobacteria</taxon>
        <taxon>Desulfobacterales</taxon>
        <taxon>Desulfobacteraceae</taxon>
        <taxon>Candidatus Magnetoglobus</taxon>
    </lineage>
</organism>
<dbReference type="Proteomes" id="UP000189670">
    <property type="component" value="Unassembled WGS sequence"/>
</dbReference>
<reference evidence="2" key="1">
    <citation type="submission" date="2012-11" db="EMBL/GenBank/DDBJ databases">
        <authorList>
            <person name="Lucero-Rivera Y.E."/>
            <person name="Tovar-Ramirez D."/>
        </authorList>
    </citation>
    <scope>NUCLEOTIDE SEQUENCE [LARGE SCALE GENOMIC DNA]</scope>
    <source>
        <strain evidence="2">Araruama</strain>
    </source>
</reference>
<proteinExistence type="predicted"/>
<comment type="caution">
    <text evidence="1">The sequence shown here is derived from an EMBL/GenBank/DDBJ whole genome shotgun (WGS) entry which is preliminary data.</text>
</comment>